<protein>
    <recommendedName>
        <fullName evidence="8">Major facilitator superfamily (MFS) profile domain-containing protein</fullName>
    </recommendedName>
</protein>
<feature type="transmembrane region" description="Helical" evidence="5">
    <location>
        <begin position="118"/>
        <end position="143"/>
    </location>
</feature>
<dbReference type="PANTHER" id="PTHR23502">
    <property type="entry name" value="MAJOR FACILITATOR SUPERFAMILY"/>
    <property type="match status" value="1"/>
</dbReference>
<dbReference type="OrthoDB" id="2533084at2759"/>
<feature type="transmembrane region" description="Helical" evidence="5">
    <location>
        <begin position="466"/>
        <end position="490"/>
    </location>
</feature>
<dbReference type="SUPFAM" id="SSF103473">
    <property type="entry name" value="MFS general substrate transporter"/>
    <property type="match status" value="1"/>
</dbReference>
<dbReference type="InterPro" id="IPR011701">
    <property type="entry name" value="MFS"/>
</dbReference>
<feature type="transmembrane region" description="Helical" evidence="5">
    <location>
        <begin position="304"/>
        <end position="324"/>
    </location>
</feature>
<evidence type="ECO:0000313" key="7">
    <source>
        <dbReference type="Proteomes" id="UP000269276"/>
    </source>
</evidence>
<keyword evidence="3 5" id="KW-1133">Transmembrane helix</keyword>
<dbReference type="Gene3D" id="1.20.1250.20">
    <property type="entry name" value="MFS general substrate transporter like domains"/>
    <property type="match status" value="1"/>
</dbReference>
<comment type="caution">
    <text evidence="6">The sequence shown here is derived from an EMBL/GenBank/DDBJ whole genome shotgun (WGS) entry which is preliminary data.</text>
</comment>
<feature type="transmembrane region" description="Helical" evidence="5">
    <location>
        <begin position="222"/>
        <end position="239"/>
    </location>
</feature>
<feature type="transmembrane region" description="Helical" evidence="5">
    <location>
        <begin position="364"/>
        <end position="387"/>
    </location>
</feature>
<feature type="transmembrane region" description="Helical" evidence="5">
    <location>
        <begin position="442"/>
        <end position="460"/>
    </location>
</feature>
<dbReference type="GO" id="GO:0022857">
    <property type="term" value="F:transmembrane transporter activity"/>
    <property type="evidence" value="ECO:0007669"/>
    <property type="project" value="InterPro"/>
</dbReference>
<evidence type="ECO:0008006" key="8">
    <source>
        <dbReference type="Google" id="ProtNLM"/>
    </source>
</evidence>
<feature type="transmembrane region" description="Helical" evidence="5">
    <location>
        <begin position="399"/>
        <end position="421"/>
    </location>
</feature>
<dbReference type="PANTHER" id="PTHR23502:SF159">
    <property type="entry name" value="TRANSPORTER, PUTATIVE (AFU_ORTHOLOGUE AFUA_4G14230)-RELATED"/>
    <property type="match status" value="1"/>
</dbReference>
<feature type="transmembrane region" description="Helical" evidence="5">
    <location>
        <begin position="149"/>
        <end position="167"/>
    </location>
</feature>
<keyword evidence="2 5" id="KW-0812">Transmembrane</keyword>
<accession>A0A3M7CYX2</accession>
<dbReference type="Proteomes" id="UP000269276">
    <property type="component" value="Unassembled WGS sequence"/>
</dbReference>
<evidence type="ECO:0000256" key="1">
    <source>
        <dbReference type="ARBA" id="ARBA00004141"/>
    </source>
</evidence>
<dbReference type="GO" id="GO:0005886">
    <property type="term" value="C:plasma membrane"/>
    <property type="evidence" value="ECO:0007669"/>
    <property type="project" value="TreeGrafter"/>
</dbReference>
<evidence type="ECO:0000313" key="6">
    <source>
        <dbReference type="EMBL" id="RMY56826.1"/>
    </source>
</evidence>
<evidence type="ECO:0000256" key="4">
    <source>
        <dbReference type="ARBA" id="ARBA00023136"/>
    </source>
</evidence>
<reference evidence="6 7" key="1">
    <citation type="journal article" date="2018" name="BMC Genomics">
        <title>Genomic evidence for intraspecific hybridization in a clonal and extremely halotolerant yeast.</title>
        <authorList>
            <person name="Gostincar C."/>
            <person name="Stajich J.E."/>
            <person name="Zupancic J."/>
            <person name="Zalar P."/>
            <person name="Gunde-Cimerman N."/>
        </authorList>
    </citation>
    <scope>NUCLEOTIDE SEQUENCE [LARGE SCALE GENOMIC DNA]</scope>
    <source>
        <strain evidence="6 7">EXF-2682</strain>
    </source>
</reference>
<proteinExistence type="predicted"/>
<keyword evidence="4 5" id="KW-0472">Membrane</keyword>
<evidence type="ECO:0000256" key="3">
    <source>
        <dbReference type="ARBA" id="ARBA00022989"/>
    </source>
</evidence>
<evidence type="ECO:0000256" key="5">
    <source>
        <dbReference type="SAM" id="Phobius"/>
    </source>
</evidence>
<comment type="subcellular location">
    <subcellularLocation>
        <location evidence="1">Membrane</location>
        <topology evidence="1">Multi-pass membrane protein</topology>
    </subcellularLocation>
</comment>
<gene>
    <name evidence="6" type="ORF">D0863_12846</name>
</gene>
<feature type="transmembrane region" description="Helical" evidence="5">
    <location>
        <begin position="259"/>
        <end position="283"/>
    </location>
</feature>
<dbReference type="AlphaFoldDB" id="A0A3M7CYX2"/>
<feature type="transmembrane region" description="Helical" evidence="5">
    <location>
        <begin position="336"/>
        <end position="357"/>
    </location>
</feature>
<feature type="transmembrane region" description="Helical" evidence="5">
    <location>
        <begin position="59"/>
        <end position="77"/>
    </location>
</feature>
<dbReference type="EMBL" id="QWIP01000686">
    <property type="protein sequence ID" value="RMY56826.1"/>
    <property type="molecule type" value="Genomic_DNA"/>
</dbReference>
<organism evidence="6 7">
    <name type="scientific">Hortaea werneckii</name>
    <name type="common">Black yeast</name>
    <name type="synonym">Cladosporium werneckii</name>
    <dbReference type="NCBI Taxonomy" id="91943"/>
    <lineage>
        <taxon>Eukaryota</taxon>
        <taxon>Fungi</taxon>
        <taxon>Dikarya</taxon>
        <taxon>Ascomycota</taxon>
        <taxon>Pezizomycotina</taxon>
        <taxon>Dothideomycetes</taxon>
        <taxon>Dothideomycetidae</taxon>
        <taxon>Mycosphaerellales</taxon>
        <taxon>Teratosphaeriaceae</taxon>
        <taxon>Hortaea</taxon>
    </lineage>
</organism>
<sequence length="529" mass="58303">MTVIPLATSCIAITPLIHHRFLEPVPFRIESKCAENDHLPNIGERTAQGSVRGDGRLPVLFWSQFFSTLVVLAAALSPNYACFTAFRALQGWFNTAPQVVGGVTKLGRFFLHERTSRVNIWVFCLLGGPFLGPFLAAWLIQAVDWRADFGVLASLHGLATLSIIFLGDETLYNRRDPPPSRDKGVVAKLKLLTGITGVMSKEGRPEIWSVLKDILNIQLKPQIFFITVVYVMAMIAWVIGVNNTVSQLLLPPPYRFSGAAFACSWLAPIVGAVFGQLWGYWFNKWLFNRYLRRHHGKHNPANRLWGTYAPTAIGLVGLILYGKAFQHSLHWILIEIGWACLAFMMVAATTAVSAYCLDCFPEQASLVAPIINMWRTTGGFCVVYFQVSWISASGADVAFGLQALVLGVAFVVGVVNTQFLGNRFAEDVQVIKTSNIQGGERFLHITLPLLAAKMALILAACTTSVAPGYVAMMLLVSGIYTHYVIVLGWISKRIPRPAAIACGCSRTHQRSSECCVYRSSPSSWQPSFA</sequence>
<evidence type="ECO:0000256" key="2">
    <source>
        <dbReference type="ARBA" id="ARBA00022692"/>
    </source>
</evidence>
<name>A0A3M7CYX2_HORWE</name>
<dbReference type="InterPro" id="IPR036259">
    <property type="entry name" value="MFS_trans_sf"/>
</dbReference>
<dbReference type="Pfam" id="PF07690">
    <property type="entry name" value="MFS_1"/>
    <property type="match status" value="1"/>
</dbReference>